<dbReference type="AlphaFoldDB" id="X0REL2"/>
<dbReference type="Gene3D" id="3.80.30.30">
    <property type="match status" value="1"/>
</dbReference>
<dbReference type="EMBL" id="BARS01008759">
    <property type="protein sequence ID" value="GAF67208.1"/>
    <property type="molecule type" value="Genomic_DNA"/>
</dbReference>
<keyword evidence="1" id="KW-0479">Metal-binding</keyword>
<evidence type="ECO:0000256" key="1">
    <source>
        <dbReference type="ARBA" id="ARBA00022723"/>
    </source>
</evidence>
<evidence type="ECO:0008006" key="5">
    <source>
        <dbReference type="Google" id="ProtNLM"/>
    </source>
</evidence>
<dbReference type="GO" id="GO:0046872">
    <property type="term" value="F:metal ion binding"/>
    <property type="evidence" value="ECO:0007669"/>
    <property type="project" value="UniProtKB-KW"/>
</dbReference>
<dbReference type="PANTHER" id="PTHR43432">
    <property type="entry name" value="SLR0285 PROTEIN"/>
    <property type="match status" value="1"/>
</dbReference>
<protein>
    <recommendedName>
        <fullName evidence="5">Radical SAM core domain-containing protein</fullName>
    </recommendedName>
</protein>
<sequence>MKRFTGHTEPWGEFVDVKINAPDLIPADTNKYKGKSIAIGSVTDPYQPLERKYKITRKILKKLIPLQPHLDILTKSDLVLRDIDLLKQFKHCVVGISLSFLDDKVRKELEPLAPPTDRRINTLKELYKAKIQTAAFISPIFPELTGWQEIINRTKGFVDEYWFENLNLYPSIRGNVYDFLRKHRPNLVEKYKEIYSKDSDYWREEEKKIKEFCRKNKINCRIYFHHKKSTK</sequence>
<reference evidence="4" key="1">
    <citation type="journal article" date="2014" name="Front. Microbiol.">
        <title>High frequency of phylogenetically diverse reductive dehalogenase-homologous genes in deep subseafloor sedimentary metagenomes.</title>
        <authorList>
            <person name="Kawai M."/>
            <person name="Futagami T."/>
            <person name="Toyoda A."/>
            <person name="Takaki Y."/>
            <person name="Nishi S."/>
            <person name="Hori S."/>
            <person name="Arai W."/>
            <person name="Tsubouchi T."/>
            <person name="Morono Y."/>
            <person name="Uchiyama I."/>
            <person name="Ito T."/>
            <person name="Fujiyama A."/>
            <person name="Inagaki F."/>
            <person name="Takami H."/>
        </authorList>
    </citation>
    <scope>NUCLEOTIDE SEQUENCE</scope>
    <source>
        <strain evidence="4">Expedition CK06-06</strain>
    </source>
</reference>
<name>X0REL2_9ZZZZ</name>
<dbReference type="PANTHER" id="PTHR43432:SF3">
    <property type="entry name" value="SLR0285 PROTEIN"/>
    <property type="match status" value="1"/>
</dbReference>
<keyword evidence="3" id="KW-0411">Iron-sulfur</keyword>
<gene>
    <name evidence="4" type="ORF">S01H1_16629</name>
</gene>
<evidence type="ECO:0000313" key="4">
    <source>
        <dbReference type="EMBL" id="GAF67208.1"/>
    </source>
</evidence>
<organism evidence="4">
    <name type="scientific">marine sediment metagenome</name>
    <dbReference type="NCBI Taxonomy" id="412755"/>
    <lineage>
        <taxon>unclassified sequences</taxon>
        <taxon>metagenomes</taxon>
        <taxon>ecological metagenomes</taxon>
    </lineage>
</organism>
<evidence type="ECO:0000256" key="2">
    <source>
        <dbReference type="ARBA" id="ARBA00023004"/>
    </source>
</evidence>
<comment type="caution">
    <text evidence="4">The sequence shown here is derived from an EMBL/GenBank/DDBJ whole genome shotgun (WGS) entry which is preliminary data.</text>
</comment>
<evidence type="ECO:0000256" key="3">
    <source>
        <dbReference type="ARBA" id="ARBA00023014"/>
    </source>
</evidence>
<dbReference type="GO" id="GO:0051536">
    <property type="term" value="F:iron-sulfur cluster binding"/>
    <property type="evidence" value="ECO:0007669"/>
    <property type="project" value="UniProtKB-KW"/>
</dbReference>
<dbReference type="InterPro" id="IPR040086">
    <property type="entry name" value="MJ0683-like"/>
</dbReference>
<accession>X0REL2</accession>
<keyword evidence="2" id="KW-0408">Iron</keyword>
<proteinExistence type="predicted"/>